<dbReference type="OrthoDB" id="9762614at2"/>
<evidence type="ECO:0000313" key="2">
    <source>
        <dbReference type="EMBL" id="ATW25641.1"/>
    </source>
</evidence>
<evidence type="ECO:0000259" key="1">
    <source>
        <dbReference type="Pfam" id="PF03190"/>
    </source>
</evidence>
<dbReference type="PANTHER" id="PTHR42899">
    <property type="entry name" value="SPERMATOGENESIS-ASSOCIATED PROTEIN 20"/>
    <property type="match status" value="1"/>
</dbReference>
<dbReference type="Gene3D" id="1.50.10.10">
    <property type="match status" value="1"/>
</dbReference>
<dbReference type="Proteomes" id="UP000323521">
    <property type="component" value="Chromosome"/>
</dbReference>
<dbReference type="KEGG" id="fwa:DCMF_13495"/>
<name>A0A3G1KT52_FORW1</name>
<dbReference type="AlphaFoldDB" id="A0A3G1KT52"/>
<feature type="domain" description="Spermatogenesis-associated protein 20-like TRX" evidence="1">
    <location>
        <begin position="1"/>
        <end position="108"/>
    </location>
</feature>
<dbReference type="PIRSF" id="PIRSF006402">
    <property type="entry name" value="UCP006402_thioredoxin"/>
    <property type="match status" value="1"/>
</dbReference>
<dbReference type="PANTHER" id="PTHR42899:SF1">
    <property type="entry name" value="SPERMATOGENESIS-ASSOCIATED PROTEIN 20"/>
    <property type="match status" value="1"/>
</dbReference>
<dbReference type="EMBL" id="CP017634">
    <property type="protein sequence ID" value="ATW25641.1"/>
    <property type="molecule type" value="Genomic_DNA"/>
</dbReference>
<gene>
    <name evidence="2" type="ORF">DCMF_13495</name>
</gene>
<organism evidence="2 3">
    <name type="scientific">Formimonas warabiya</name>
    <dbReference type="NCBI Taxonomy" id="1761012"/>
    <lineage>
        <taxon>Bacteria</taxon>
        <taxon>Bacillati</taxon>
        <taxon>Bacillota</taxon>
        <taxon>Clostridia</taxon>
        <taxon>Eubacteriales</taxon>
        <taxon>Peptococcaceae</taxon>
        <taxon>Candidatus Formimonas</taxon>
    </lineage>
</organism>
<dbReference type="SUPFAM" id="SSF48208">
    <property type="entry name" value="Six-hairpin glycosidases"/>
    <property type="match status" value="1"/>
</dbReference>
<reference evidence="2 3" key="1">
    <citation type="submission" date="2016-10" db="EMBL/GenBank/DDBJ databases">
        <title>Complete Genome Sequence of Peptococcaceae strain DCMF.</title>
        <authorList>
            <person name="Edwards R.J."/>
            <person name="Holland S.I."/>
            <person name="Deshpande N.P."/>
            <person name="Wong Y.K."/>
            <person name="Ertan H."/>
            <person name="Manefield M."/>
            <person name="Russell T.L."/>
            <person name="Lee M.J."/>
        </authorList>
    </citation>
    <scope>NUCLEOTIDE SEQUENCE [LARGE SCALE GENOMIC DNA]</scope>
    <source>
        <strain evidence="2 3">DCMF</strain>
    </source>
</reference>
<accession>A0A3G1KT52</accession>
<sequence length="615" mass="70503">MERESFEDEEIAQVLNQHFVSIKVDREERPDVDHIYMTVCQAMTGHGGWPLTVVMTPAKEPFFSGTYFPKTGRGHIPGLRDILLSIDDLWKSDRNKVLASGERILKTLESHLSESIPPEDLSDSVIHDAFHQLEKSFDPIYGGFGRAPKFPTPQVLFFLLRYWKVFKEGKALEMVEKSLQNMFKGGIYDHIGYGFARYSTDVKWLVPHFEKMLYDNALLAIAYLETFQDTQNQLYAEIGEEILTYVQRDMLSPHGAFYSAEDADSEGVEGKFYLWDPEEVKKILGEQAGEAFCRFYDISQKGNFAGKSITNLIGKDSLTKRNEYLSQRQSLFSAREKRIHPFKDDKTLTSWNGLMIAAFSLAARVLGKPLYGQTAATAARFILKELRQKDGRLLARYREGEAAYPGYIDDYAFFIWGLIELYQATFETNYLREALNLSQGVMNLFWDEAQGGCFLYGNDGEKLIARPKEIYDGASPSGNSVMALNFLRLARLSGQNHWEEKAERIFQTFGRTVKQYPPGYCYFLMAYLYTISPSYEIILTSKQGAQGVKEMLRALNKRFLPHSIILVADKSLEENVPFIKDYHPIHEKSTAYVCRDFSCHAPTNDINEMMRMIEQ</sequence>
<evidence type="ECO:0000313" key="3">
    <source>
        <dbReference type="Proteomes" id="UP000323521"/>
    </source>
</evidence>
<protein>
    <recommendedName>
        <fullName evidence="1">Spermatogenesis-associated protein 20-like TRX domain-containing protein</fullName>
    </recommendedName>
</protein>
<dbReference type="SUPFAM" id="SSF52833">
    <property type="entry name" value="Thioredoxin-like"/>
    <property type="match status" value="1"/>
</dbReference>
<dbReference type="InterPro" id="IPR012341">
    <property type="entry name" value="6hp_glycosidase-like_sf"/>
</dbReference>
<dbReference type="Pfam" id="PF03190">
    <property type="entry name" value="Thioredox_DsbH"/>
    <property type="match status" value="1"/>
</dbReference>
<proteinExistence type="predicted"/>
<dbReference type="InterPro" id="IPR008928">
    <property type="entry name" value="6-hairpin_glycosidase_sf"/>
</dbReference>
<dbReference type="Gene3D" id="3.40.30.10">
    <property type="entry name" value="Glutaredoxin"/>
    <property type="match status" value="1"/>
</dbReference>
<dbReference type="InterPro" id="IPR036249">
    <property type="entry name" value="Thioredoxin-like_sf"/>
</dbReference>
<dbReference type="InterPro" id="IPR004879">
    <property type="entry name" value="Ssp411-like_TRX"/>
</dbReference>
<dbReference type="InterPro" id="IPR024705">
    <property type="entry name" value="Ssp411"/>
</dbReference>
<dbReference type="GO" id="GO:0005975">
    <property type="term" value="P:carbohydrate metabolic process"/>
    <property type="evidence" value="ECO:0007669"/>
    <property type="project" value="InterPro"/>
</dbReference>
<keyword evidence="3" id="KW-1185">Reference proteome</keyword>